<feature type="compositionally biased region" description="Low complexity" evidence="1">
    <location>
        <begin position="257"/>
        <end position="273"/>
    </location>
</feature>
<protein>
    <recommendedName>
        <fullName evidence="5">Dockerin domain-containing protein</fullName>
    </recommendedName>
</protein>
<dbReference type="Gene3D" id="1.10.1330.10">
    <property type="entry name" value="Dockerin domain"/>
    <property type="match status" value="1"/>
</dbReference>
<keyword evidence="2" id="KW-0732">Signal</keyword>
<dbReference type="InterPro" id="IPR036439">
    <property type="entry name" value="Dockerin_dom_sf"/>
</dbReference>
<feature type="region of interest" description="Disordered" evidence="1">
    <location>
        <begin position="254"/>
        <end position="273"/>
    </location>
</feature>
<dbReference type="GO" id="GO:0030246">
    <property type="term" value="F:carbohydrate binding"/>
    <property type="evidence" value="ECO:0007669"/>
    <property type="project" value="InterPro"/>
</dbReference>
<dbReference type="AlphaFoldDB" id="W7UT09"/>
<organism evidence="3 4">
    <name type="scientific">Ruminococcus flavefaciens 007c</name>
    <dbReference type="NCBI Taxonomy" id="1341157"/>
    <lineage>
        <taxon>Bacteria</taxon>
        <taxon>Bacillati</taxon>
        <taxon>Bacillota</taxon>
        <taxon>Clostridia</taxon>
        <taxon>Eubacteriales</taxon>
        <taxon>Oscillospiraceae</taxon>
        <taxon>Ruminococcus</taxon>
    </lineage>
</organism>
<dbReference type="EMBL" id="ATAX01000011">
    <property type="protein sequence ID" value="EWM54564.1"/>
    <property type="molecule type" value="Genomic_DNA"/>
</dbReference>
<dbReference type="SUPFAM" id="SSF63446">
    <property type="entry name" value="Type I dockerin domain"/>
    <property type="match status" value="1"/>
</dbReference>
<dbReference type="Proteomes" id="UP000019365">
    <property type="component" value="Unassembled WGS sequence"/>
</dbReference>
<feature type="signal peptide" evidence="2">
    <location>
        <begin position="1"/>
        <end position="28"/>
    </location>
</feature>
<accession>W7UT09</accession>
<keyword evidence="4" id="KW-1185">Reference proteome</keyword>
<dbReference type="PROSITE" id="PS00018">
    <property type="entry name" value="EF_HAND_1"/>
    <property type="match status" value="1"/>
</dbReference>
<dbReference type="SUPFAM" id="SSF49384">
    <property type="entry name" value="Carbohydrate-binding domain"/>
    <property type="match status" value="3"/>
</dbReference>
<evidence type="ECO:0000256" key="1">
    <source>
        <dbReference type="SAM" id="MobiDB-lite"/>
    </source>
</evidence>
<feature type="region of interest" description="Disordered" evidence="1">
    <location>
        <begin position="425"/>
        <end position="448"/>
    </location>
</feature>
<dbReference type="InterPro" id="IPR008965">
    <property type="entry name" value="CBM2/CBM3_carb-bd_dom_sf"/>
</dbReference>
<dbReference type="OrthoDB" id="1814938at2"/>
<evidence type="ECO:0000256" key="2">
    <source>
        <dbReference type="SAM" id="SignalP"/>
    </source>
</evidence>
<dbReference type="GO" id="GO:0000272">
    <property type="term" value="P:polysaccharide catabolic process"/>
    <property type="evidence" value="ECO:0007669"/>
    <property type="project" value="InterPro"/>
</dbReference>
<proteinExistence type="predicted"/>
<dbReference type="Gene3D" id="2.60.40.680">
    <property type="match status" value="3"/>
</dbReference>
<dbReference type="InterPro" id="IPR018247">
    <property type="entry name" value="EF_Hand_1_Ca_BS"/>
</dbReference>
<feature type="region of interest" description="Disordered" evidence="1">
    <location>
        <begin position="595"/>
        <end position="618"/>
    </location>
</feature>
<feature type="chain" id="PRO_5004901925" description="Dockerin domain-containing protein" evidence="2">
    <location>
        <begin position="29"/>
        <end position="880"/>
    </location>
</feature>
<reference evidence="3 4" key="1">
    <citation type="journal article" date="2014" name="PLoS ONE">
        <title>Rumen cellulosomics: divergent fiber-degrading strategies revealed by comparative genome-wide analysis of six ruminococcal strains.</title>
        <authorList>
            <person name="Dassa B."/>
            <person name="Borovok I."/>
            <person name="Ruimy-Israeli V."/>
            <person name="Lamed R."/>
            <person name="Flint H.J."/>
            <person name="Duncan S.H."/>
            <person name="Henrissat B."/>
            <person name="Coutinho P."/>
            <person name="Morrison M."/>
            <person name="Mosoni P."/>
            <person name="Yeoman C.J."/>
            <person name="White B.A."/>
            <person name="Bayer E.A."/>
        </authorList>
    </citation>
    <scope>NUCLEOTIDE SEQUENCE [LARGE SCALE GENOMIC DNA]</scope>
    <source>
        <strain evidence="3 4">007c</strain>
    </source>
</reference>
<evidence type="ECO:0008006" key="5">
    <source>
        <dbReference type="Google" id="ProtNLM"/>
    </source>
</evidence>
<dbReference type="RefSeq" id="WP_037297368.1">
    <property type="nucleotide sequence ID" value="NZ_ATAX01000011.1"/>
</dbReference>
<sequence length="880" mass="92478">MKKLISAVTSLCMAATMVSVVAPSTVGAADTAKGFAVKTYDADKPSSADGKSTVTIDKKDIPASGYTFPAALYYSEESASTTSFLVHLTTDSSAITFPKVYEPDQPYFSAEKEQVMASGTASTDCYVSFGGQLSKRGKYSAAGLAKFGLDSSQSAAGTDNYFLGCSWMNMGEEYTWAGAKSDSFPVYVFDVNIPATIAAGTYHITYCKYDTDPDPANEVMAPMAEAKTNDVKSKYNLASNNLKLEEMTIVVTENGSTPGTTTTVTQPPVTTTTTVGTVTPGDKDFNFKFVDDKGNSVVSANPGDEITVCVQVDAGNNTCAGMDVKFNTSGLAIDEFENNSEACGNAKLAKNEKEFRANFTSTGTDGEPMKVSNGKDAFTFYVTIPATAKDTSYTIGFVDGELNVFKEGGTGSKYTAGYTPLTINVGTPNPGTTTTVTQPPVTTTTTGGQTSNADFKFSFVDDKGQSTVNAKAGDEITVCVQVDAGNNTCAGMDVQFSTSGLAIDEFENNSEACGNAKLAKNEKELRANFTSTGTDGEPMKVSNGKDAFTFYVTIPSDAKDTSYVIGFVDSELKVFKEGGTGDKYSASYTPLTINVGTPNPGTTTTVTQPPVTTTTTGGQTSNAEFKFSFVDDKDQSAINVNAGDEVTVCVKVDAGNNTCAGMDVQFSTSGLAIDEFENNSEACGNAKLAKNEKELRANFTSTGTDGEPMKVSNGKDAFTFYVTIPATAKDGDSYVIGFVDSELKVFKEGGTGDKYTASYTPLTITVGKQPVTTSTTTTTVTTTSTTTTTVTTPQPGTKLVPTWGDTNCDGVVNVADVVVLNRFLNDPTYSNITDQGKVNADVVDPQDKSGAAVDPAGVKLTVADSEAILKAIVELITLPQ</sequence>
<gene>
    <name evidence="3" type="ORF">RF007C_00365</name>
</gene>
<name>W7UT09_RUMFL</name>
<evidence type="ECO:0000313" key="4">
    <source>
        <dbReference type="Proteomes" id="UP000019365"/>
    </source>
</evidence>
<dbReference type="PATRIC" id="fig|1341157.4.peg.751"/>
<evidence type="ECO:0000313" key="3">
    <source>
        <dbReference type="EMBL" id="EWM54564.1"/>
    </source>
</evidence>
<comment type="caution">
    <text evidence="3">The sequence shown here is derived from an EMBL/GenBank/DDBJ whole genome shotgun (WGS) entry which is preliminary data.</text>
</comment>